<dbReference type="GO" id="GO:1902388">
    <property type="term" value="F:ceramide 1-phosphate transfer activity"/>
    <property type="evidence" value="ECO:0007669"/>
    <property type="project" value="TreeGrafter"/>
</dbReference>
<dbReference type="FunFam" id="3.90.810.10:FF:000029">
    <property type="entry name" value="Elongation factor Ts, mitochondrial"/>
    <property type="match status" value="1"/>
</dbReference>
<dbReference type="CDD" id="cd00132">
    <property type="entry name" value="CRIB"/>
    <property type="match status" value="1"/>
</dbReference>
<dbReference type="GO" id="GO:1902387">
    <property type="term" value="F:ceramide 1-phosphate binding"/>
    <property type="evidence" value="ECO:0007669"/>
    <property type="project" value="TreeGrafter"/>
</dbReference>
<dbReference type="FunFam" id="1.10.3520.10:FF:000004">
    <property type="entry name" value="Glycolipid transfer protein 1"/>
    <property type="match status" value="1"/>
</dbReference>
<evidence type="ECO:0000259" key="3">
    <source>
        <dbReference type="PROSITE" id="PS50108"/>
    </source>
</evidence>
<dbReference type="SUPFAM" id="SSF110004">
    <property type="entry name" value="Glycolipid transfer protein, GLTP"/>
    <property type="match status" value="1"/>
</dbReference>
<dbReference type="Pfam" id="PF08718">
    <property type="entry name" value="GLTP"/>
    <property type="match status" value="1"/>
</dbReference>
<feature type="compositionally biased region" description="Basic and acidic residues" evidence="2">
    <location>
        <begin position="357"/>
        <end position="373"/>
    </location>
</feature>
<proteinExistence type="predicted"/>
<dbReference type="InterPro" id="IPR000095">
    <property type="entry name" value="CRIB_dom"/>
</dbReference>
<dbReference type="PANTHER" id="PTHR10219:SF25">
    <property type="entry name" value="PLECKSTRIN HOMOLOGY DOMAIN-CONTAINING FAMILY A MEMBER 8"/>
    <property type="match status" value="1"/>
</dbReference>
<dbReference type="AlphaFoldDB" id="A0A498HLQ6"/>
<dbReference type="GO" id="GO:0005829">
    <property type="term" value="C:cytosol"/>
    <property type="evidence" value="ECO:0007669"/>
    <property type="project" value="TreeGrafter"/>
</dbReference>
<dbReference type="InterPro" id="IPR014830">
    <property type="entry name" value="Glycolipid_transfer_prot_dom"/>
</dbReference>
<dbReference type="Pfam" id="PF00786">
    <property type="entry name" value="PBD"/>
    <property type="match status" value="1"/>
</dbReference>
<protein>
    <recommendedName>
        <fullName evidence="3">CRIB domain-containing protein</fullName>
    </recommendedName>
</protein>
<accession>A0A498HLQ6</accession>
<evidence type="ECO:0000313" key="4">
    <source>
        <dbReference type="EMBL" id="RXH71224.1"/>
    </source>
</evidence>
<feature type="region of interest" description="Disordered" evidence="2">
    <location>
        <begin position="273"/>
        <end position="294"/>
    </location>
</feature>
<name>A0A498HLQ6_MALDO</name>
<dbReference type="InterPro" id="IPR036497">
    <property type="entry name" value="GLTP_sf"/>
</dbReference>
<dbReference type="PROSITE" id="PS50108">
    <property type="entry name" value="CRIB"/>
    <property type="match status" value="1"/>
</dbReference>
<dbReference type="Proteomes" id="UP000290289">
    <property type="component" value="Chromosome 16"/>
</dbReference>
<gene>
    <name evidence="4" type="ORF">DVH24_018579</name>
</gene>
<dbReference type="EMBL" id="RDQH01000342">
    <property type="protein sequence ID" value="RXH71224.1"/>
    <property type="molecule type" value="Genomic_DNA"/>
</dbReference>
<reference evidence="4 5" key="1">
    <citation type="submission" date="2018-10" db="EMBL/GenBank/DDBJ databases">
        <title>A high-quality apple genome assembly.</title>
        <authorList>
            <person name="Hu J."/>
        </authorList>
    </citation>
    <scope>NUCLEOTIDE SEQUENCE [LARGE SCALE GENOMIC DNA]</scope>
    <source>
        <strain evidence="5">cv. HFTH1</strain>
        <tissue evidence="4">Young leaf</tissue>
    </source>
</reference>
<dbReference type="Gene3D" id="1.10.3520.10">
    <property type="entry name" value="Glycolipid transfer protein"/>
    <property type="match status" value="1"/>
</dbReference>
<feature type="region of interest" description="Disordered" evidence="2">
    <location>
        <begin position="318"/>
        <end position="467"/>
    </location>
</feature>
<feature type="domain" description="CRIB" evidence="3">
    <location>
        <begin position="256"/>
        <end position="269"/>
    </location>
</feature>
<dbReference type="SMART" id="SM00285">
    <property type="entry name" value="PBD"/>
    <property type="match status" value="1"/>
</dbReference>
<evidence type="ECO:0000256" key="1">
    <source>
        <dbReference type="ARBA" id="ARBA00022448"/>
    </source>
</evidence>
<dbReference type="GO" id="GO:0016020">
    <property type="term" value="C:membrane"/>
    <property type="evidence" value="ECO:0007669"/>
    <property type="project" value="TreeGrafter"/>
</dbReference>
<keyword evidence="5" id="KW-1185">Reference proteome</keyword>
<organism evidence="4 5">
    <name type="scientific">Malus domestica</name>
    <name type="common">Apple</name>
    <name type="synonym">Pyrus malus</name>
    <dbReference type="NCBI Taxonomy" id="3750"/>
    <lineage>
        <taxon>Eukaryota</taxon>
        <taxon>Viridiplantae</taxon>
        <taxon>Streptophyta</taxon>
        <taxon>Embryophyta</taxon>
        <taxon>Tracheophyta</taxon>
        <taxon>Spermatophyta</taxon>
        <taxon>Magnoliopsida</taxon>
        <taxon>eudicotyledons</taxon>
        <taxon>Gunneridae</taxon>
        <taxon>Pentapetalae</taxon>
        <taxon>rosids</taxon>
        <taxon>fabids</taxon>
        <taxon>Rosales</taxon>
        <taxon>Rosaceae</taxon>
        <taxon>Amygdaloideae</taxon>
        <taxon>Maleae</taxon>
        <taxon>Malus</taxon>
    </lineage>
</organism>
<dbReference type="PANTHER" id="PTHR10219">
    <property type="entry name" value="GLYCOLIPID TRANSFER PROTEIN-RELATED"/>
    <property type="match status" value="1"/>
</dbReference>
<evidence type="ECO:0000256" key="2">
    <source>
        <dbReference type="SAM" id="MobiDB-lite"/>
    </source>
</evidence>
<comment type="caution">
    <text evidence="4">The sequence shown here is derived from an EMBL/GenBank/DDBJ whole genome shotgun (WGS) entry which is preliminary data.</text>
</comment>
<keyword evidence="1" id="KW-0813">Transport</keyword>
<evidence type="ECO:0000313" key="5">
    <source>
        <dbReference type="Proteomes" id="UP000290289"/>
    </source>
</evidence>
<sequence>MEGTVFAPALEGFKAVKSEQGEILTKPFLDVCKQILPVIDKFGAAMTLVKSDIGGNITRLESKYESNPAAFNLLYSLVQVEIEAKTAKASSSCTNGLLWLTRAMDFLVELFRNLLEHQDWAMSEACTDSYGKTLKKWHGWIASSTFSIAMKLAPDRKKFMEVIGGNGDVMGDIEKFCDAFTPLLQENHKFLVDMRDRMKLKNNPLMDDAVQNKRCCPCALHSQLRFRLKVSSEVHVLKHLNQQNGNQDDKDDDIQIGFPTDVKHVAHIGWDGPSTKSTPSWMNDFKGASPEVPSTGKLTVEELASQDMHKTSLAAQELVQQNDIPRSRHHSTGESEGSPTKKSSDGSKKHSRRHRSKEGAMDTPSHESKEGSSRHSRKSRNSNNLGSESPGQDRPGIPKQRRKKGSSEGGSSRSSRRANRSKGQNSMTDISLEGSEHGSCKSTESPIHPVFAEAKSSEGFSGGNNVN</sequence>